<protein>
    <submittedName>
        <fullName evidence="2">Uncharacterized protein</fullName>
    </submittedName>
</protein>
<dbReference type="EMBL" id="NNAY01000727">
    <property type="protein sequence ID" value="OXU26778.1"/>
    <property type="molecule type" value="Genomic_DNA"/>
</dbReference>
<dbReference type="Proteomes" id="UP000215335">
    <property type="component" value="Unassembled WGS sequence"/>
</dbReference>
<keyword evidence="3" id="KW-1185">Reference proteome</keyword>
<keyword evidence="1" id="KW-0472">Membrane</keyword>
<accession>A0A232F8H5</accession>
<comment type="caution">
    <text evidence="2">The sequence shown here is derived from an EMBL/GenBank/DDBJ whole genome shotgun (WGS) entry which is preliminary data.</text>
</comment>
<evidence type="ECO:0000313" key="2">
    <source>
        <dbReference type="EMBL" id="OXU26778.1"/>
    </source>
</evidence>
<name>A0A232F8H5_9HYME</name>
<dbReference type="AlphaFoldDB" id="A0A232F8H5"/>
<gene>
    <name evidence="2" type="ORF">TSAR_009887</name>
</gene>
<keyword evidence="1" id="KW-0812">Transmembrane</keyword>
<evidence type="ECO:0000313" key="3">
    <source>
        <dbReference type="Proteomes" id="UP000215335"/>
    </source>
</evidence>
<evidence type="ECO:0000256" key="1">
    <source>
        <dbReference type="SAM" id="Phobius"/>
    </source>
</evidence>
<keyword evidence="1" id="KW-1133">Transmembrane helix</keyword>
<sequence>MPLNNVYFSTNLKGLENSVTRYFFDVGTWFCIVLNVYNKKKKATDACPNIFFFSLSNEKMALFP</sequence>
<proteinExistence type="predicted"/>
<feature type="transmembrane region" description="Helical" evidence="1">
    <location>
        <begin position="20"/>
        <end position="37"/>
    </location>
</feature>
<organism evidence="2 3">
    <name type="scientific">Trichomalopsis sarcophagae</name>
    <dbReference type="NCBI Taxonomy" id="543379"/>
    <lineage>
        <taxon>Eukaryota</taxon>
        <taxon>Metazoa</taxon>
        <taxon>Ecdysozoa</taxon>
        <taxon>Arthropoda</taxon>
        <taxon>Hexapoda</taxon>
        <taxon>Insecta</taxon>
        <taxon>Pterygota</taxon>
        <taxon>Neoptera</taxon>
        <taxon>Endopterygota</taxon>
        <taxon>Hymenoptera</taxon>
        <taxon>Apocrita</taxon>
        <taxon>Proctotrupomorpha</taxon>
        <taxon>Chalcidoidea</taxon>
        <taxon>Pteromalidae</taxon>
        <taxon>Pteromalinae</taxon>
        <taxon>Trichomalopsis</taxon>
    </lineage>
</organism>
<reference evidence="2 3" key="1">
    <citation type="journal article" date="2017" name="Curr. Biol.">
        <title>The Evolution of Venom by Co-option of Single-Copy Genes.</title>
        <authorList>
            <person name="Martinson E.O."/>
            <person name="Mrinalini"/>
            <person name="Kelkar Y.D."/>
            <person name="Chang C.H."/>
            <person name="Werren J.H."/>
        </authorList>
    </citation>
    <scope>NUCLEOTIDE SEQUENCE [LARGE SCALE GENOMIC DNA]</scope>
    <source>
        <strain evidence="2 3">Alberta</strain>
        <tissue evidence="2">Whole body</tissue>
    </source>
</reference>